<name>A7EIR5_SCLS1</name>
<evidence type="ECO:0000313" key="2">
    <source>
        <dbReference type="Proteomes" id="UP000001312"/>
    </source>
</evidence>
<accession>A7EIR5</accession>
<dbReference type="RefSeq" id="XP_001593780.1">
    <property type="nucleotide sequence ID" value="XM_001593730.1"/>
</dbReference>
<dbReference type="HOGENOM" id="CLU_2428391_0_0_1"/>
<dbReference type="InParanoid" id="A7EIR5"/>
<keyword evidence="2" id="KW-1185">Reference proteome</keyword>
<dbReference type="KEGG" id="ssl:SS1G_05208"/>
<sequence length="91" mass="10210">MHPSRVTHSSLSHINVKDSHCVIGRNPMAEQDLGCKAPFFLFLILPTGLWSGRIIALHHVFLHKSVTLIIFGAGEKGKLRWLVPKLSFIEI</sequence>
<reference evidence="2" key="1">
    <citation type="journal article" date="2011" name="PLoS Genet.">
        <title>Genomic analysis of the necrotrophic fungal pathogens Sclerotinia sclerotiorum and Botrytis cinerea.</title>
        <authorList>
            <person name="Amselem J."/>
            <person name="Cuomo C.A."/>
            <person name="van Kan J.A."/>
            <person name="Viaud M."/>
            <person name="Benito E.P."/>
            <person name="Couloux A."/>
            <person name="Coutinho P.M."/>
            <person name="de Vries R.P."/>
            <person name="Dyer P.S."/>
            <person name="Fillinger S."/>
            <person name="Fournier E."/>
            <person name="Gout L."/>
            <person name="Hahn M."/>
            <person name="Kohn L."/>
            <person name="Lapalu N."/>
            <person name="Plummer K.M."/>
            <person name="Pradier J.M."/>
            <person name="Quevillon E."/>
            <person name="Sharon A."/>
            <person name="Simon A."/>
            <person name="ten Have A."/>
            <person name="Tudzynski B."/>
            <person name="Tudzynski P."/>
            <person name="Wincker P."/>
            <person name="Andrew M."/>
            <person name="Anthouard V."/>
            <person name="Beever R.E."/>
            <person name="Beffa R."/>
            <person name="Benoit I."/>
            <person name="Bouzid O."/>
            <person name="Brault B."/>
            <person name="Chen Z."/>
            <person name="Choquer M."/>
            <person name="Collemare J."/>
            <person name="Cotton P."/>
            <person name="Danchin E.G."/>
            <person name="Da Silva C."/>
            <person name="Gautier A."/>
            <person name="Giraud C."/>
            <person name="Giraud T."/>
            <person name="Gonzalez C."/>
            <person name="Grossetete S."/>
            <person name="Guldener U."/>
            <person name="Henrissat B."/>
            <person name="Howlett B.J."/>
            <person name="Kodira C."/>
            <person name="Kretschmer M."/>
            <person name="Lappartient A."/>
            <person name="Leroch M."/>
            <person name="Levis C."/>
            <person name="Mauceli E."/>
            <person name="Neuveglise C."/>
            <person name="Oeser B."/>
            <person name="Pearson M."/>
            <person name="Poulain J."/>
            <person name="Poussereau N."/>
            <person name="Quesneville H."/>
            <person name="Rascle C."/>
            <person name="Schumacher J."/>
            <person name="Segurens B."/>
            <person name="Sexton A."/>
            <person name="Silva E."/>
            <person name="Sirven C."/>
            <person name="Soanes D.M."/>
            <person name="Talbot N.J."/>
            <person name="Templeton M."/>
            <person name="Yandava C."/>
            <person name="Yarden O."/>
            <person name="Zeng Q."/>
            <person name="Rollins J.A."/>
            <person name="Lebrun M.H."/>
            <person name="Dickman M."/>
        </authorList>
    </citation>
    <scope>NUCLEOTIDE SEQUENCE [LARGE SCALE GENOMIC DNA]</scope>
    <source>
        <strain evidence="2">ATCC 18683 / 1980 / Ss-1</strain>
    </source>
</reference>
<evidence type="ECO:0000313" key="1">
    <source>
        <dbReference type="EMBL" id="EDO02731.1"/>
    </source>
</evidence>
<proteinExistence type="predicted"/>
<dbReference type="GeneID" id="5489745"/>
<protein>
    <submittedName>
        <fullName evidence="1">Uncharacterized protein</fullName>
    </submittedName>
</protein>
<dbReference type="EMBL" id="CH476626">
    <property type="protein sequence ID" value="EDO02731.1"/>
    <property type="molecule type" value="Genomic_DNA"/>
</dbReference>
<organism evidence="1 2">
    <name type="scientific">Sclerotinia sclerotiorum (strain ATCC 18683 / 1980 / Ss-1)</name>
    <name type="common">White mold</name>
    <name type="synonym">Whetzelinia sclerotiorum</name>
    <dbReference type="NCBI Taxonomy" id="665079"/>
    <lineage>
        <taxon>Eukaryota</taxon>
        <taxon>Fungi</taxon>
        <taxon>Dikarya</taxon>
        <taxon>Ascomycota</taxon>
        <taxon>Pezizomycotina</taxon>
        <taxon>Leotiomycetes</taxon>
        <taxon>Helotiales</taxon>
        <taxon>Sclerotiniaceae</taxon>
        <taxon>Sclerotinia</taxon>
    </lineage>
</organism>
<dbReference type="AlphaFoldDB" id="A7EIR5"/>
<dbReference type="Proteomes" id="UP000001312">
    <property type="component" value="Unassembled WGS sequence"/>
</dbReference>
<gene>
    <name evidence="1" type="ORF">SS1G_05208</name>
</gene>